<evidence type="ECO:0000256" key="1">
    <source>
        <dbReference type="ARBA" id="ARBA00005996"/>
    </source>
</evidence>
<name>A0ABU7GA54_9ALTE</name>
<evidence type="ECO:0000313" key="2">
    <source>
        <dbReference type="EMBL" id="MEE1676302.1"/>
    </source>
</evidence>
<proteinExistence type="inferred from homology"/>
<dbReference type="InterPro" id="IPR003787">
    <property type="entry name" value="Sulphur_relay_DsrE/F-like"/>
</dbReference>
<dbReference type="Proteomes" id="UP001310248">
    <property type="component" value="Unassembled WGS sequence"/>
</dbReference>
<reference evidence="2 3" key="2">
    <citation type="submission" date="2023-12" db="EMBL/GenBank/DDBJ databases">
        <authorList>
            <consortium name="Cladostephus spongiosus"/>
            <person name="Lorente B."/>
            <person name="Cabral C."/>
            <person name="Frias J."/>
            <person name="Faria J."/>
            <person name="Toubarro D."/>
        </authorList>
    </citation>
    <scope>NUCLEOTIDE SEQUENCE [LARGE SCALE GENOMIC DNA]</scope>
    <source>
        <strain evidence="2 3">ZMCS4</strain>
    </source>
</reference>
<dbReference type="NCBIfam" id="TIGR03010">
    <property type="entry name" value="sulf_tusC_dsrF"/>
    <property type="match status" value="1"/>
</dbReference>
<gene>
    <name evidence="2" type="primary">tusC</name>
    <name evidence="2" type="ORF">SNR37_001911</name>
</gene>
<reference evidence="3" key="1">
    <citation type="submission" date="2023-07" db="EMBL/GenBank/DDBJ databases">
        <title>Draft genome sequence of Agarivorans aestuarii strain ZMCS4, a CAZymes producing bacteria isolated from the marine brown algae Clodostephus spongiosus.</title>
        <authorList>
            <person name="Lorente B."/>
            <person name="Cabral C."/>
            <person name="Frias J."/>
            <person name="Faria J."/>
            <person name="Toubarro D."/>
        </authorList>
    </citation>
    <scope>NUCLEOTIDE SEQUENCE [LARGE SCALE GENOMIC DNA]</scope>
    <source>
        <strain evidence="3">ZMCS4</strain>
    </source>
</reference>
<sequence>MSKPLVFIFSSAPHGSSAARESLDAALAASAVSEDIVVFFEGDGVYQLVSGQNPNEIKQREVLPTYGLLDLYDVEEIYVDQQSLHERDLSLEQLAISVRVKQAKQFYLESCHAHAILRF</sequence>
<keyword evidence="3" id="KW-1185">Reference proteome</keyword>
<dbReference type="InterPro" id="IPR027396">
    <property type="entry name" value="DsrEFH-like"/>
</dbReference>
<dbReference type="PANTHER" id="PTHR38780:SF1">
    <property type="entry name" value="PROTEIN TUSC"/>
    <property type="match status" value="1"/>
</dbReference>
<dbReference type="EMBL" id="JAYDYW010000020">
    <property type="protein sequence ID" value="MEE1676302.1"/>
    <property type="molecule type" value="Genomic_DNA"/>
</dbReference>
<dbReference type="Gene3D" id="3.40.1260.10">
    <property type="entry name" value="DsrEFH-like"/>
    <property type="match status" value="1"/>
</dbReference>
<dbReference type="RefSeq" id="WP_329776982.1">
    <property type="nucleotide sequence ID" value="NZ_JAYDYW010000020.1"/>
</dbReference>
<dbReference type="InterPro" id="IPR017462">
    <property type="entry name" value="Sulphur_relay_TusC/DsrF"/>
</dbReference>
<dbReference type="PANTHER" id="PTHR38780">
    <property type="entry name" value="PROTEIN TUSC"/>
    <property type="match status" value="1"/>
</dbReference>
<comment type="similarity">
    <text evidence="1">Belongs to the DsrF/TusC family.</text>
</comment>
<comment type="caution">
    <text evidence="2">The sequence shown here is derived from an EMBL/GenBank/DDBJ whole genome shotgun (WGS) entry which is preliminary data.</text>
</comment>
<accession>A0ABU7GA54</accession>
<dbReference type="NCBIfam" id="NF001238">
    <property type="entry name" value="PRK00211.1"/>
    <property type="match status" value="1"/>
</dbReference>
<evidence type="ECO:0000313" key="3">
    <source>
        <dbReference type="Proteomes" id="UP001310248"/>
    </source>
</evidence>
<dbReference type="SUPFAM" id="SSF75169">
    <property type="entry name" value="DsrEFH-like"/>
    <property type="match status" value="1"/>
</dbReference>
<organism evidence="2 3">
    <name type="scientific">Agarivorans aestuarii</name>
    <dbReference type="NCBI Taxonomy" id="1563703"/>
    <lineage>
        <taxon>Bacteria</taxon>
        <taxon>Pseudomonadati</taxon>
        <taxon>Pseudomonadota</taxon>
        <taxon>Gammaproteobacteria</taxon>
        <taxon>Alteromonadales</taxon>
        <taxon>Alteromonadaceae</taxon>
        <taxon>Agarivorans</taxon>
    </lineage>
</organism>
<dbReference type="Pfam" id="PF02635">
    <property type="entry name" value="DsrE"/>
    <property type="match status" value="1"/>
</dbReference>
<protein>
    <submittedName>
        <fullName evidence="2">Sulfurtransferase complex subunit TusC</fullName>
    </submittedName>
</protein>